<organism evidence="1 2">
    <name type="scientific">Crateriforma conspicua</name>
    <dbReference type="NCBI Taxonomy" id="2527996"/>
    <lineage>
        <taxon>Bacteria</taxon>
        <taxon>Pseudomonadati</taxon>
        <taxon>Planctomycetota</taxon>
        <taxon>Planctomycetia</taxon>
        <taxon>Planctomycetales</taxon>
        <taxon>Planctomycetaceae</taxon>
        <taxon>Crateriforma</taxon>
    </lineage>
</organism>
<dbReference type="AlphaFoldDB" id="A0A5C5Y9B2"/>
<accession>A0A5C5Y9B2</accession>
<reference evidence="1 2" key="1">
    <citation type="submission" date="2019-02" db="EMBL/GenBank/DDBJ databases">
        <title>Deep-cultivation of Planctomycetes and their phenomic and genomic characterization uncovers novel biology.</title>
        <authorList>
            <person name="Wiegand S."/>
            <person name="Jogler M."/>
            <person name="Boedeker C."/>
            <person name="Pinto D."/>
            <person name="Vollmers J."/>
            <person name="Rivas-Marin E."/>
            <person name="Kohn T."/>
            <person name="Peeters S.H."/>
            <person name="Heuer A."/>
            <person name="Rast P."/>
            <person name="Oberbeckmann S."/>
            <person name="Bunk B."/>
            <person name="Jeske O."/>
            <person name="Meyerdierks A."/>
            <person name="Storesund J.E."/>
            <person name="Kallscheuer N."/>
            <person name="Luecker S."/>
            <person name="Lage O.M."/>
            <person name="Pohl T."/>
            <person name="Merkel B.J."/>
            <person name="Hornburger P."/>
            <person name="Mueller R.-W."/>
            <person name="Bruemmer F."/>
            <person name="Labrenz M."/>
            <person name="Spormann A.M."/>
            <person name="Op Den Camp H."/>
            <person name="Overmann J."/>
            <person name="Amann R."/>
            <person name="Jetten M.S.M."/>
            <person name="Mascher T."/>
            <person name="Medema M.H."/>
            <person name="Devos D.P."/>
            <person name="Kaster A.-K."/>
            <person name="Ovreas L."/>
            <person name="Rohde M."/>
            <person name="Galperin M.Y."/>
            <person name="Jogler C."/>
        </authorList>
    </citation>
    <scope>NUCLEOTIDE SEQUENCE [LARGE SCALE GENOMIC DNA]</scope>
    <source>
        <strain evidence="1 2">Pan14r</strain>
    </source>
</reference>
<dbReference type="Pfam" id="PF07617">
    <property type="entry name" value="DUF1579"/>
    <property type="match status" value="1"/>
</dbReference>
<dbReference type="InterPro" id="IPR011473">
    <property type="entry name" value="DUF1579"/>
</dbReference>
<dbReference type="Proteomes" id="UP000317238">
    <property type="component" value="Unassembled WGS sequence"/>
</dbReference>
<gene>
    <name evidence="1" type="ORF">Pan14r_45940</name>
</gene>
<proteinExistence type="predicted"/>
<protein>
    <recommendedName>
        <fullName evidence="3">DUF1579 domain-containing protein</fullName>
    </recommendedName>
</protein>
<sequence>MHDKMPVASAISINPTEPQIVEAEKLIANLCGRWQGVCRTWFEPGKLADESDITGTMAAVVGGQFLKHQYVGTIQGHPRSGEETWVFNAVTKRWQSAWIDSFHMNGAIMFSQGPALEDGCEVFGRYDVGPGVPPWGWKTVLRLHAPERLVIMALNVSPEGDEALAVETTYRRVAEVGNE</sequence>
<name>A0A5C5Y9B2_9PLAN</name>
<evidence type="ECO:0000313" key="1">
    <source>
        <dbReference type="EMBL" id="TWT72276.1"/>
    </source>
</evidence>
<evidence type="ECO:0000313" key="2">
    <source>
        <dbReference type="Proteomes" id="UP000317238"/>
    </source>
</evidence>
<keyword evidence="2" id="KW-1185">Reference proteome</keyword>
<comment type="caution">
    <text evidence="1">The sequence shown here is derived from an EMBL/GenBank/DDBJ whole genome shotgun (WGS) entry which is preliminary data.</text>
</comment>
<dbReference type="EMBL" id="SJPL01000001">
    <property type="protein sequence ID" value="TWT72276.1"/>
    <property type="molecule type" value="Genomic_DNA"/>
</dbReference>
<evidence type="ECO:0008006" key="3">
    <source>
        <dbReference type="Google" id="ProtNLM"/>
    </source>
</evidence>